<evidence type="ECO:0000313" key="1">
    <source>
        <dbReference type="EMBL" id="KAK9878056.1"/>
    </source>
</evidence>
<name>A0AAW1UDS6_9CUCU</name>
<accession>A0AAW1UDS6</accession>
<sequence>MYLRKKWESTGTDTKKQWKLINRFFGKQTEANAIECIEINGKSLHESTDIVESFNQYFVGIGEAVAEELNHDVKNLGISGDFDEIL</sequence>
<evidence type="ECO:0000313" key="2">
    <source>
        <dbReference type="Proteomes" id="UP001431783"/>
    </source>
</evidence>
<dbReference type="AlphaFoldDB" id="A0AAW1UDS6"/>
<organism evidence="1 2">
    <name type="scientific">Henosepilachna vigintioctopunctata</name>
    <dbReference type="NCBI Taxonomy" id="420089"/>
    <lineage>
        <taxon>Eukaryota</taxon>
        <taxon>Metazoa</taxon>
        <taxon>Ecdysozoa</taxon>
        <taxon>Arthropoda</taxon>
        <taxon>Hexapoda</taxon>
        <taxon>Insecta</taxon>
        <taxon>Pterygota</taxon>
        <taxon>Neoptera</taxon>
        <taxon>Endopterygota</taxon>
        <taxon>Coleoptera</taxon>
        <taxon>Polyphaga</taxon>
        <taxon>Cucujiformia</taxon>
        <taxon>Coccinelloidea</taxon>
        <taxon>Coccinellidae</taxon>
        <taxon>Epilachninae</taxon>
        <taxon>Epilachnini</taxon>
        <taxon>Henosepilachna</taxon>
    </lineage>
</organism>
<proteinExistence type="predicted"/>
<gene>
    <name evidence="1" type="ORF">WA026_020684</name>
</gene>
<dbReference type="Proteomes" id="UP001431783">
    <property type="component" value="Unassembled WGS sequence"/>
</dbReference>
<reference evidence="1 2" key="1">
    <citation type="submission" date="2023-03" db="EMBL/GenBank/DDBJ databases">
        <title>Genome insight into feeding habits of ladybird beetles.</title>
        <authorList>
            <person name="Li H.-S."/>
            <person name="Huang Y.-H."/>
            <person name="Pang H."/>
        </authorList>
    </citation>
    <scope>NUCLEOTIDE SEQUENCE [LARGE SCALE GENOMIC DNA]</scope>
    <source>
        <strain evidence="1">SYSU_2023b</strain>
        <tissue evidence="1">Whole body</tissue>
    </source>
</reference>
<dbReference type="EMBL" id="JARQZJ010000045">
    <property type="protein sequence ID" value="KAK9878056.1"/>
    <property type="molecule type" value="Genomic_DNA"/>
</dbReference>
<protein>
    <submittedName>
        <fullName evidence="1">Uncharacterized protein</fullName>
    </submittedName>
</protein>
<comment type="caution">
    <text evidence="1">The sequence shown here is derived from an EMBL/GenBank/DDBJ whole genome shotgun (WGS) entry which is preliminary data.</text>
</comment>
<keyword evidence="2" id="KW-1185">Reference proteome</keyword>